<dbReference type="GO" id="GO:0000155">
    <property type="term" value="F:phosphorelay sensor kinase activity"/>
    <property type="evidence" value="ECO:0007669"/>
    <property type="project" value="InterPro"/>
</dbReference>
<dbReference type="eggNOG" id="COG3852">
    <property type="taxonomic scope" value="Bacteria"/>
</dbReference>
<feature type="domain" description="PAS" evidence="10">
    <location>
        <begin position="28"/>
        <end position="65"/>
    </location>
</feature>
<evidence type="ECO:0000313" key="12">
    <source>
        <dbReference type="Proteomes" id="UP000006443"/>
    </source>
</evidence>
<dbReference type="InterPro" id="IPR036890">
    <property type="entry name" value="HATPase_C_sf"/>
</dbReference>
<dbReference type="PANTHER" id="PTHR43065">
    <property type="entry name" value="SENSOR HISTIDINE KINASE"/>
    <property type="match status" value="1"/>
</dbReference>
<sequence>MPLTHLYPAKKLTVPVDYMFWRSHAHFLFDNIAAAVVAVDTSGYITIFNSEAEQVFNRHAEDVLGMPLQKVFPNLPSHEYYLLRILKTGKELKDAEFSYCPYTSQEGIFSHSVALVKGQHGTVDGAIWLRKDLTCERRFQKEVNNVEIQAIVSQIAAGTAHEIRNPLTAAQGYIQMAKQQCPPEVQEYLEIAMEEMNQINRTITEFLAFIHPGEEGLQFISLNNLLEDLLQLMEKVGTMVNIEFIAHLDNNIPLCLLDSELMKQAVLNVLRNAIQSMPQGGRLSVYTSFRRDTDEVMIDIADTGAEIHADVLDRIFKPFVSMKVNSPGQALTLANRIVQHQGGYMQVCSKKDRGTSVKIFFPVCKS</sequence>
<dbReference type="Pfam" id="PF02518">
    <property type="entry name" value="HATPase_c"/>
    <property type="match status" value="1"/>
</dbReference>
<evidence type="ECO:0000256" key="4">
    <source>
        <dbReference type="ARBA" id="ARBA00022679"/>
    </source>
</evidence>
<dbReference type="Gene3D" id="3.30.565.10">
    <property type="entry name" value="Histidine kinase-like ATPase, C-terminal domain"/>
    <property type="match status" value="1"/>
</dbReference>
<dbReference type="OrthoDB" id="9764522at2"/>
<dbReference type="InterPro" id="IPR000014">
    <property type="entry name" value="PAS"/>
</dbReference>
<evidence type="ECO:0000256" key="3">
    <source>
        <dbReference type="ARBA" id="ARBA00022553"/>
    </source>
</evidence>
<protein>
    <recommendedName>
        <fullName evidence="2">histidine kinase</fullName>
        <ecNumber evidence="2">2.7.13.3</ecNumber>
    </recommendedName>
</protein>
<dbReference type="Gene3D" id="1.10.287.130">
    <property type="match status" value="1"/>
</dbReference>
<dbReference type="Pfam" id="PF00512">
    <property type="entry name" value="HisKA"/>
    <property type="match status" value="1"/>
</dbReference>
<keyword evidence="5" id="KW-0547">Nucleotide-binding</keyword>
<evidence type="ECO:0000256" key="5">
    <source>
        <dbReference type="ARBA" id="ARBA00022741"/>
    </source>
</evidence>
<comment type="catalytic activity">
    <reaction evidence="1">
        <text>ATP + protein L-histidine = ADP + protein N-phospho-L-histidine.</text>
        <dbReference type="EC" id="2.7.13.3"/>
    </reaction>
</comment>
<reference evidence="11 12" key="1">
    <citation type="submission" date="2009-02" db="EMBL/GenBank/DDBJ databases">
        <title>Sequencing of the draft genome and assembly of Dethiobacter alkaliphilus AHT 1.</title>
        <authorList>
            <consortium name="US DOE Joint Genome Institute (JGI-PGF)"/>
            <person name="Lucas S."/>
            <person name="Copeland A."/>
            <person name="Lapidus A."/>
            <person name="Glavina del Rio T."/>
            <person name="Dalin E."/>
            <person name="Tice H."/>
            <person name="Bruce D."/>
            <person name="Goodwin L."/>
            <person name="Pitluck S."/>
            <person name="Larimer F."/>
            <person name="Land M.L."/>
            <person name="Hauser L."/>
            <person name="Muyzer G."/>
        </authorList>
    </citation>
    <scope>NUCLEOTIDE SEQUENCE [LARGE SCALE GENOMIC DNA]</scope>
    <source>
        <strain evidence="11 12">AHT 1</strain>
    </source>
</reference>
<keyword evidence="4" id="KW-0808">Transferase</keyword>
<dbReference type="SMART" id="SM00387">
    <property type="entry name" value="HATPase_c"/>
    <property type="match status" value="1"/>
</dbReference>
<dbReference type="PRINTS" id="PR00344">
    <property type="entry name" value="BCTRLSENSOR"/>
</dbReference>
<dbReference type="CDD" id="cd00082">
    <property type="entry name" value="HisKA"/>
    <property type="match status" value="1"/>
</dbReference>
<dbReference type="EC" id="2.7.13.3" evidence="2"/>
<dbReference type="Gene3D" id="3.30.450.20">
    <property type="entry name" value="PAS domain"/>
    <property type="match status" value="1"/>
</dbReference>
<dbReference type="InterPro" id="IPR003594">
    <property type="entry name" value="HATPase_dom"/>
</dbReference>
<evidence type="ECO:0000256" key="6">
    <source>
        <dbReference type="ARBA" id="ARBA00022777"/>
    </source>
</evidence>
<dbReference type="SUPFAM" id="SSF55874">
    <property type="entry name" value="ATPase domain of HSP90 chaperone/DNA topoisomerase II/histidine kinase"/>
    <property type="match status" value="1"/>
</dbReference>
<dbReference type="EMBL" id="ACJM01000012">
    <property type="protein sequence ID" value="EEG76847.1"/>
    <property type="molecule type" value="Genomic_DNA"/>
</dbReference>
<dbReference type="InterPro" id="IPR036097">
    <property type="entry name" value="HisK_dim/P_sf"/>
</dbReference>
<feature type="domain" description="Histidine kinase" evidence="9">
    <location>
        <begin position="158"/>
        <end position="365"/>
    </location>
</feature>
<evidence type="ECO:0000259" key="9">
    <source>
        <dbReference type="PROSITE" id="PS50109"/>
    </source>
</evidence>
<dbReference type="SUPFAM" id="SSF47384">
    <property type="entry name" value="Homodimeric domain of signal transducing histidine kinase"/>
    <property type="match status" value="1"/>
</dbReference>
<dbReference type="PROSITE" id="PS50109">
    <property type="entry name" value="HIS_KIN"/>
    <property type="match status" value="1"/>
</dbReference>
<organism evidence="11 12">
    <name type="scientific">Dethiobacter alkaliphilus AHT 1</name>
    <dbReference type="NCBI Taxonomy" id="555088"/>
    <lineage>
        <taxon>Bacteria</taxon>
        <taxon>Bacillati</taxon>
        <taxon>Bacillota</taxon>
        <taxon>Dethiobacteria</taxon>
        <taxon>Dethiobacterales</taxon>
        <taxon>Dethiobacteraceae</taxon>
        <taxon>Dethiobacter</taxon>
    </lineage>
</organism>
<dbReference type="Proteomes" id="UP000006443">
    <property type="component" value="Unassembled WGS sequence"/>
</dbReference>
<dbReference type="Pfam" id="PF08448">
    <property type="entry name" value="PAS_4"/>
    <property type="match status" value="1"/>
</dbReference>
<evidence type="ECO:0000259" key="10">
    <source>
        <dbReference type="PROSITE" id="PS50112"/>
    </source>
</evidence>
<dbReference type="SUPFAM" id="SSF55785">
    <property type="entry name" value="PYP-like sensor domain (PAS domain)"/>
    <property type="match status" value="1"/>
</dbReference>
<dbReference type="PROSITE" id="PS50112">
    <property type="entry name" value="PAS"/>
    <property type="match status" value="1"/>
</dbReference>
<dbReference type="InterPro" id="IPR005467">
    <property type="entry name" value="His_kinase_dom"/>
</dbReference>
<dbReference type="CDD" id="cd00130">
    <property type="entry name" value="PAS"/>
    <property type="match status" value="1"/>
</dbReference>
<dbReference type="PANTHER" id="PTHR43065:SF10">
    <property type="entry name" value="PEROXIDE STRESS-ACTIVATED HISTIDINE KINASE MAK3"/>
    <property type="match status" value="1"/>
</dbReference>
<accession>C0GII6</accession>
<keyword evidence="8" id="KW-0902">Two-component regulatory system</keyword>
<evidence type="ECO:0000256" key="1">
    <source>
        <dbReference type="ARBA" id="ARBA00000085"/>
    </source>
</evidence>
<dbReference type="SMART" id="SM00091">
    <property type="entry name" value="PAS"/>
    <property type="match status" value="1"/>
</dbReference>
<dbReference type="GO" id="GO:0005524">
    <property type="term" value="F:ATP binding"/>
    <property type="evidence" value="ECO:0007669"/>
    <property type="project" value="UniProtKB-KW"/>
</dbReference>
<dbReference type="InterPro" id="IPR004358">
    <property type="entry name" value="Sig_transdc_His_kin-like_C"/>
</dbReference>
<gene>
    <name evidence="11" type="ORF">DealDRAFT_2295</name>
</gene>
<dbReference type="InterPro" id="IPR003661">
    <property type="entry name" value="HisK_dim/P_dom"/>
</dbReference>
<comment type="caution">
    <text evidence="11">The sequence shown here is derived from an EMBL/GenBank/DDBJ whole genome shotgun (WGS) entry which is preliminary data.</text>
</comment>
<evidence type="ECO:0000256" key="7">
    <source>
        <dbReference type="ARBA" id="ARBA00022840"/>
    </source>
</evidence>
<keyword evidence="6 11" id="KW-0418">Kinase</keyword>
<keyword evidence="3" id="KW-0597">Phosphoprotein</keyword>
<evidence type="ECO:0000256" key="8">
    <source>
        <dbReference type="ARBA" id="ARBA00023012"/>
    </source>
</evidence>
<dbReference type="AlphaFoldDB" id="C0GII6"/>
<keyword evidence="12" id="KW-1185">Reference proteome</keyword>
<dbReference type="RefSeq" id="WP_008517548.1">
    <property type="nucleotide sequence ID" value="NZ_ACJM01000012.1"/>
</dbReference>
<dbReference type="InterPro" id="IPR035965">
    <property type="entry name" value="PAS-like_dom_sf"/>
</dbReference>
<dbReference type="InterPro" id="IPR013656">
    <property type="entry name" value="PAS_4"/>
</dbReference>
<evidence type="ECO:0000256" key="2">
    <source>
        <dbReference type="ARBA" id="ARBA00012438"/>
    </source>
</evidence>
<keyword evidence="7" id="KW-0067">ATP-binding</keyword>
<dbReference type="STRING" id="555088.DealDRAFT_2295"/>
<name>C0GII6_DETAL</name>
<dbReference type="SMART" id="SM00388">
    <property type="entry name" value="HisKA"/>
    <property type="match status" value="1"/>
</dbReference>
<proteinExistence type="predicted"/>
<evidence type="ECO:0000313" key="11">
    <source>
        <dbReference type="EMBL" id="EEG76847.1"/>
    </source>
</evidence>